<evidence type="ECO:0000313" key="3">
    <source>
        <dbReference type="EMBL" id="CAE4585835.1"/>
    </source>
</evidence>
<feature type="coiled-coil region" evidence="1">
    <location>
        <begin position="12"/>
        <end position="39"/>
    </location>
</feature>
<dbReference type="AlphaFoldDB" id="A0A7S4URR1"/>
<name>A0A7S4URR1_9DINO</name>
<proteinExistence type="predicted"/>
<feature type="compositionally biased region" description="Basic residues" evidence="2">
    <location>
        <begin position="290"/>
        <end position="323"/>
    </location>
</feature>
<accession>A0A7S4URR1</accession>
<organism evidence="3">
    <name type="scientific">Alexandrium monilatum</name>
    <dbReference type="NCBI Taxonomy" id="311494"/>
    <lineage>
        <taxon>Eukaryota</taxon>
        <taxon>Sar</taxon>
        <taxon>Alveolata</taxon>
        <taxon>Dinophyceae</taxon>
        <taxon>Gonyaulacales</taxon>
        <taxon>Pyrocystaceae</taxon>
        <taxon>Alexandrium</taxon>
    </lineage>
</organism>
<dbReference type="EMBL" id="HBNR01031572">
    <property type="protein sequence ID" value="CAE4585835.1"/>
    <property type="molecule type" value="Transcribed_RNA"/>
</dbReference>
<evidence type="ECO:0000256" key="2">
    <source>
        <dbReference type="SAM" id="MobiDB-lite"/>
    </source>
</evidence>
<feature type="region of interest" description="Disordered" evidence="2">
    <location>
        <begin position="210"/>
        <end position="323"/>
    </location>
</feature>
<keyword evidence="1" id="KW-0175">Coiled coil</keyword>
<reference evidence="3" key="1">
    <citation type="submission" date="2021-01" db="EMBL/GenBank/DDBJ databases">
        <authorList>
            <person name="Corre E."/>
            <person name="Pelletier E."/>
            <person name="Niang G."/>
            <person name="Scheremetjew M."/>
            <person name="Finn R."/>
            <person name="Kale V."/>
            <person name="Holt S."/>
            <person name="Cochrane G."/>
            <person name="Meng A."/>
            <person name="Brown T."/>
            <person name="Cohen L."/>
        </authorList>
    </citation>
    <scope>NUCLEOTIDE SEQUENCE</scope>
    <source>
        <strain evidence="3">CCMP3105</strain>
    </source>
</reference>
<protein>
    <submittedName>
        <fullName evidence="3">Uncharacterized protein</fullName>
    </submittedName>
</protein>
<sequence length="323" mass="36649">MLTSLLGLVGEQARAAARLQAVQLQAAQLEAAVAQQQAQLQVDQFRRQAHAANLQTRLDPDLADLADHFHLDESLARALDTVMQSRAETFEADLLTLWDILERSDNPSAMLTEKIGELASGTFVAKSKTHDSVVSFCKKYELDHTATKNLIEALAVRERDHEANIKRDLERLAVHMEHSSAPSKLISMKLKEIRGGCNIGAVWHCCGDSRKRGREKVKEPPPDGGPGLEGVHGPDRGFRQRQGTYRSYTDRELVQRFGSSSGRMEGLMTEEQAMSFQRSMRAEEESSRQSRSRSRRSRTRKRRRSRSRSRSCSRSRRRRSRRR</sequence>
<evidence type="ECO:0000256" key="1">
    <source>
        <dbReference type="SAM" id="Coils"/>
    </source>
</evidence>
<gene>
    <name evidence="3" type="ORF">AMON00008_LOCUS21586</name>
</gene>